<accession>A0A813K4R3</accession>
<reference evidence="1" key="1">
    <citation type="submission" date="2021-02" db="EMBL/GenBank/DDBJ databases">
        <authorList>
            <person name="Dougan E. K."/>
            <person name="Rhodes N."/>
            <person name="Thang M."/>
            <person name="Chan C."/>
        </authorList>
    </citation>
    <scope>NUCLEOTIDE SEQUENCE</scope>
</reference>
<gene>
    <name evidence="1" type="ORF">PGLA2088_LOCUS27296</name>
</gene>
<comment type="caution">
    <text evidence="1">The sequence shown here is derived from an EMBL/GenBank/DDBJ whole genome shotgun (WGS) entry which is preliminary data.</text>
</comment>
<evidence type="ECO:0000313" key="2">
    <source>
        <dbReference type="Proteomes" id="UP000626109"/>
    </source>
</evidence>
<protein>
    <submittedName>
        <fullName evidence="1">Uncharacterized protein</fullName>
    </submittedName>
</protein>
<evidence type="ECO:0000313" key="1">
    <source>
        <dbReference type="EMBL" id="CAE8691216.1"/>
    </source>
</evidence>
<proteinExistence type="predicted"/>
<name>A0A813K4R3_POLGL</name>
<organism evidence="1 2">
    <name type="scientific">Polarella glacialis</name>
    <name type="common">Dinoflagellate</name>
    <dbReference type="NCBI Taxonomy" id="89957"/>
    <lineage>
        <taxon>Eukaryota</taxon>
        <taxon>Sar</taxon>
        <taxon>Alveolata</taxon>
        <taxon>Dinophyceae</taxon>
        <taxon>Suessiales</taxon>
        <taxon>Suessiaceae</taxon>
        <taxon>Polarella</taxon>
    </lineage>
</organism>
<dbReference type="EMBL" id="CAJNNW010027393">
    <property type="protein sequence ID" value="CAE8691216.1"/>
    <property type="molecule type" value="Genomic_DNA"/>
</dbReference>
<sequence>MTPSPLEEQLLEDPSPQPRSSLRLELLAVGVVAVLLAAAGVLAAWHRYVVGLEDIGVNDLDGYDHDRFIQCTFDPLPDMPCPPNHLELPRGGCWLGAPLRRLLLLSDGLSSPQAEEAFQRILQLAADARHESADKRVVVVLDAAYSSWGASSPSDFCNMRTQTLLDLGASAVTCVVLDPLVRAQAGGSALAEGGPKEAFGVAMHAMDDDYILRELSQGVAVWMEMGSPNFLLASLRRRLNLSEQDRASQLTFEDVIRGRVLDGSGTFAYVGVSAGSILAGDDVSFIYPGFNVTSLGLRLVHNCSFWPHATVQNGDWLSIFSVTRHGGMTEIPECQPLVDFGEGLQYLEHCLPRMLTRNRSLREGAWYCSGQLHGYSKSLFAGLIFLIDMPA</sequence>
<dbReference type="Gene3D" id="3.40.50.880">
    <property type="match status" value="1"/>
</dbReference>
<dbReference type="AlphaFoldDB" id="A0A813K4R3"/>
<dbReference type="InterPro" id="IPR029062">
    <property type="entry name" value="Class_I_gatase-like"/>
</dbReference>
<dbReference type="Proteomes" id="UP000626109">
    <property type="component" value="Unassembled WGS sequence"/>
</dbReference>